<dbReference type="Proteomes" id="UP000566819">
    <property type="component" value="Unassembled WGS sequence"/>
</dbReference>
<dbReference type="OrthoDB" id="2830640at2759"/>
<protein>
    <submittedName>
        <fullName evidence="2">Uncharacterized protein</fullName>
    </submittedName>
</protein>
<reference evidence="2 3" key="1">
    <citation type="submission" date="2020-03" db="EMBL/GenBank/DDBJ databases">
        <title>Draft Genome Sequence of Cudoniella acicularis.</title>
        <authorList>
            <person name="Buettner E."/>
            <person name="Kellner H."/>
        </authorList>
    </citation>
    <scope>NUCLEOTIDE SEQUENCE [LARGE SCALE GENOMIC DNA]</scope>
    <source>
        <strain evidence="2 3">DSM 108380</strain>
    </source>
</reference>
<sequence length="290" mass="32961">MEPAATMPNFELMKRDPTETEGTHESFNPSSHDIIYIANDGSPRIGRNASPNQMINILKASNQRYSSSRHGSTEPFASPLIVVRFEEQNPVDDVLHPTTDWNTLWPHFDSCCNPNAEALDFVLSIRQREPHCNSCILPNAPSRGSSSPKCRRISYNLDFGGKHILLIHHFHDVDGECLEMMRMMTYGLPEDKVAIILDKAISYVQEESCAARHIPHPKIILCSMLECVESWCRKTLRGDRKYLIEKLETQIRNADISTPKGLQIQYIELNDAMIDLTEVKRKLERGGRSS</sequence>
<keyword evidence="3" id="KW-1185">Reference proteome</keyword>
<comment type="caution">
    <text evidence="2">The sequence shown here is derived from an EMBL/GenBank/DDBJ whole genome shotgun (WGS) entry which is preliminary data.</text>
</comment>
<dbReference type="EMBL" id="JAAMPI010002585">
    <property type="protein sequence ID" value="KAF4611346.1"/>
    <property type="molecule type" value="Genomic_DNA"/>
</dbReference>
<proteinExistence type="predicted"/>
<dbReference type="AlphaFoldDB" id="A0A8H4QIF1"/>
<evidence type="ECO:0000313" key="2">
    <source>
        <dbReference type="EMBL" id="KAF4611346.1"/>
    </source>
</evidence>
<feature type="region of interest" description="Disordered" evidence="1">
    <location>
        <begin position="1"/>
        <end position="30"/>
    </location>
</feature>
<evidence type="ECO:0000256" key="1">
    <source>
        <dbReference type="SAM" id="MobiDB-lite"/>
    </source>
</evidence>
<name>A0A8H4QIF1_9HELO</name>
<feature type="compositionally biased region" description="Basic and acidic residues" evidence="1">
    <location>
        <begin position="12"/>
        <end position="24"/>
    </location>
</feature>
<accession>A0A8H4QIF1</accession>
<organism evidence="2 3">
    <name type="scientific">Cudoniella acicularis</name>
    <dbReference type="NCBI Taxonomy" id="354080"/>
    <lineage>
        <taxon>Eukaryota</taxon>
        <taxon>Fungi</taxon>
        <taxon>Dikarya</taxon>
        <taxon>Ascomycota</taxon>
        <taxon>Pezizomycotina</taxon>
        <taxon>Leotiomycetes</taxon>
        <taxon>Helotiales</taxon>
        <taxon>Tricladiaceae</taxon>
        <taxon>Cudoniella</taxon>
    </lineage>
</organism>
<evidence type="ECO:0000313" key="3">
    <source>
        <dbReference type="Proteomes" id="UP000566819"/>
    </source>
</evidence>
<gene>
    <name evidence="2" type="ORF">G7Y89_g15667</name>
</gene>